<keyword evidence="5" id="KW-1185">Reference proteome</keyword>
<dbReference type="SUPFAM" id="SSF117892">
    <property type="entry name" value="Band 7/SPFH domain"/>
    <property type="match status" value="1"/>
</dbReference>
<keyword evidence="4" id="KW-0645">Protease</keyword>
<dbReference type="EMBL" id="BLTE01000011">
    <property type="protein sequence ID" value="GFK94667.1"/>
    <property type="molecule type" value="Genomic_DNA"/>
</dbReference>
<dbReference type="Pfam" id="PF16200">
    <property type="entry name" value="Band_7_C"/>
    <property type="match status" value="1"/>
</dbReference>
<dbReference type="InterPro" id="IPR050710">
    <property type="entry name" value="Band7/mec-2_domain"/>
</dbReference>
<dbReference type="Pfam" id="PF01145">
    <property type="entry name" value="Band_7"/>
    <property type="match status" value="1"/>
</dbReference>
<dbReference type="InterPro" id="IPR036013">
    <property type="entry name" value="Band_7/SPFH_dom_sf"/>
</dbReference>
<dbReference type="PANTHER" id="PTHR43327:SF10">
    <property type="entry name" value="STOMATIN-LIKE PROTEIN 2, MITOCHONDRIAL"/>
    <property type="match status" value="1"/>
</dbReference>
<comment type="similarity">
    <text evidence="2">Belongs to the band 7/mec-2 family.</text>
</comment>
<reference evidence="4 5" key="2">
    <citation type="submission" date="2020-05" db="EMBL/GenBank/DDBJ databases">
        <title>Draft genome sequence of Desulfovibrio sp. strainFSS-1.</title>
        <authorList>
            <person name="Shimoshige H."/>
            <person name="Kobayashi H."/>
            <person name="Maekawa T."/>
        </authorList>
    </citation>
    <scope>NUCLEOTIDE SEQUENCE [LARGE SCALE GENOMIC DNA]</scope>
    <source>
        <strain evidence="4 5">SIID29052-01</strain>
    </source>
</reference>
<comment type="subcellular location">
    <subcellularLocation>
        <location evidence="1">Membrane</location>
        <topology evidence="1">Single-pass membrane protein</topology>
    </subcellularLocation>
</comment>
<proteinExistence type="inferred from homology"/>
<dbReference type="GO" id="GO:0098552">
    <property type="term" value="C:side of membrane"/>
    <property type="evidence" value="ECO:0007669"/>
    <property type="project" value="UniProtKB-ARBA"/>
</dbReference>
<dbReference type="InterPro" id="IPR032435">
    <property type="entry name" value="STML2-like_C"/>
</dbReference>
<dbReference type="Gene3D" id="3.30.479.30">
    <property type="entry name" value="Band 7 domain"/>
    <property type="match status" value="1"/>
</dbReference>
<dbReference type="Proteomes" id="UP000494245">
    <property type="component" value="Unassembled WGS sequence"/>
</dbReference>
<evidence type="ECO:0000313" key="5">
    <source>
        <dbReference type="Proteomes" id="UP000494245"/>
    </source>
</evidence>
<keyword evidence="4" id="KW-0378">Hydrolase</keyword>
<dbReference type="GO" id="GO:0006508">
    <property type="term" value="P:proteolysis"/>
    <property type="evidence" value="ECO:0007669"/>
    <property type="project" value="UniProtKB-KW"/>
</dbReference>
<dbReference type="PRINTS" id="PR00721">
    <property type="entry name" value="STOMATIN"/>
</dbReference>
<sequence length="302" mass="32768">MLVVTISLAVFVVVLLALSVTIVPQQSAYIVERLGKYNRSLEAGFHVLLPVLDRVSYKFSLKEEVVDTPSQPCITKDNVTVHVDGLCYIKVNDPRLAAYGISNYRVAATQLAQTSLRSAIGKITLDKTFEEREVINSEVVKAVDEAAMGWGVKVMRFEIKDIAPPESVKKAMEAQMTAEREKRAQIALAEGQKQAAINISEGQMQQAINLSEGDKQRQINEAEGRSRQIELVGAATAQALRQVAEALNGEGGLTAANLRVTEQYVEAFGKLARESTALIVPQNVADVAGLVATAMQTVKKTG</sequence>
<organism evidence="4 5">
    <name type="scientific">Fundidesulfovibrio magnetotacticus</name>
    <dbReference type="NCBI Taxonomy" id="2730080"/>
    <lineage>
        <taxon>Bacteria</taxon>
        <taxon>Pseudomonadati</taxon>
        <taxon>Thermodesulfobacteriota</taxon>
        <taxon>Desulfovibrionia</taxon>
        <taxon>Desulfovibrionales</taxon>
        <taxon>Desulfovibrionaceae</taxon>
        <taxon>Fundidesulfovibrio</taxon>
    </lineage>
</organism>
<accession>A0A6V8LYD8</accession>
<dbReference type="CDD" id="cd08829">
    <property type="entry name" value="SPFH_paraslipin"/>
    <property type="match status" value="1"/>
</dbReference>
<name>A0A6V8LYD8_9BACT</name>
<evidence type="ECO:0000256" key="1">
    <source>
        <dbReference type="ARBA" id="ARBA00004167"/>
    </source>
</evidence>
<comment type="caution">
    <text evidence="4">The sequence shown here is derived from an EMBL/GenBank/DDBJ whole genome shotgun (WGS) entry which is preliminary data.</text>
</comment>
<evidence type="ECO:0000256" key="2">
    <source>
        <dbReference type="ARBA" id="ARBA00008164"/>
    </source>
</evidence>
<dbReference type="FunFam" id="3.30.479.30:FF:000004">
    <property type="entry name" value="Putative membrane protease family, stomatin"/>
    <property type="match status" value="1"/>
</dbReference>
<dbReference type="GO" id="GO:0005886">
    <property type="term" value="C:plasma membrane"/>
    <property type="evidence" value="ECO:0007669"/>
    <property type="project" value="UniProtKB-ARBA"/>
</dbReference>
<gene>
    <name evidence="4" type="primary">hflK_1</name>
    <name evidence="4" type="ORF">NNJEOMEG_02514</name>
</gene>
<dbReference type="InterPro" id="IPR001107">
    <property type="entry name" value="Band_7"/>
</dbReference>
<dbReference type="RefSeq" id="WP_235956947.1">
    <property type="nucleotide sequence ID" value="NZ_BLTE01000011.1"/>
</dbReference>
<reference evidence="4 5" key="1">
    <citation type="submission" date="2020-04" db="EMBL/GenBank/DDBJ databases">
        <authorList>
            <consortium name="Desulfovibrio sp. FSS-1 genome sequencing consortium"/>
            <person name="Shimoshige H."/>
            <person name="Kobayashi H."/>
            <person name="Maekawa T."/>
        </authorList>
    </citation>
    <scope>NUCLEOTIDE SEQUENCE [LARGE SCALE GENOMIC DNA]</scope>
    <source>
        <strain evidence="4 5">SIID29052-01</strain>
    </source>
</reference>
<dbReference type="SMART" id="SM00244">
    <property type="entry name" value="PHB"/>
    <property type="match status" value="1"/>
</dbReference>
<protein>
    <submittedName>
        <fullName evidence="4">Modulator of FtsH protease HflK</fullName>
    </submittedName>
</protein>
<dbReference type="PANTHER" id="PTHR43327">
    <property type="entry name" value="STOMATIN-LIKE PROTEIN 2, MITOCHONDRIAL"/>
    <property type="match status" value="1"/>
</dbReference>
<feature type="domain" description="Band 7" evidence="3">
    <location>
        <begin position="18"/>
        <end position="176"/>
    </location>
</feature>
<dbReference type="InterPro" id="IPR001972">
    <property type="entry name" value="Stomatin_HflK_fam"/>
</dbReference>
<dbReference type="GO" id="GO:0008233">
    <property type="term" value="F:peptidase activity"/>
    <property type="evidence" value="ECO:0007669"/>
    <property type="project" value="UniProtKB-KW"/>
</dbReference>
<evidence type="ECO:0000259" key="3">
    <source>
        <dbReference type="SMART" id="SM00244"/>
    </source>
</evidence>
<dbReference type="AlphaFoldDB" id="A0A6V8LYD8"/>
<evidence type="ECO:0000313" key="4">
    <source>
        <dbReference type="EMBL" id="GFK94667.1"/>
    </source>
</evidence>